<proteinExistence type="predicted"/>
<comment type="catalytic activity">
    <reaction evidence="1">
        <text>ATP + protein L-histidine = ADP + protein N-phospho-L-histidine.</text>
        <dbReference type="EC" id="2.7.13.3"/>
    </reaction>
</comment>
<evidence type="ECO:0000256" key="4">
    <source>
        <dbReference type="SAM" id="Phobius"/>
    </source>
</evidence>
<feature type="domain" description="Histidine kinase" evidence="5">
    <location>
        <begin position="475"/>
        <end position="698"/>
    </location>
</feature>
<dbReference type="NCBIfam" id="NF010411">
    <property type="entry name" value="PRK13837.1"/>
    <property type="match status" value="1"/>
</dbReference>
<dbReference type="Pfam" id="PF02518">
    <property type="entry name" value="HATPase_c"/>
    <property type="match status" value="1"/>
</dbReference>
<feature type="transmembrane region" description="Helical" evidence="4">
    <location>
        <begin position="257"/>
        <end position="281"/>
    </location>
</feature>
<evidence type="ECO:0000313" key="6">
    <source>
        <dbReference type="EMBL" id="RDJ27942.1"/>
    </source>
</evidence>
<dbReference type="OrthoDB" id="7533341at2"/>
<evidence type="ECO:0000259" key="5">
    <source>
        <dbReference type="PROSITE" id="PS50109"/>
    </source>
</evidence>
<dbReference type="Pfam" id="PF00512">
    <property type="entry name" value="HisKA"/>
    <property type="match status" value="1"/>
</dbReference>
<keyword evidence="4" id="KW-0812">Transmembrane</keyword>
<dbReference type="InterPro" id="IPR045812">
    <property type="entry name" value="DAHL"/>
</dbReference>
<accession>A0A370L9E6</accession>
<feature type="transmembrane region" description="Helical" evidence="4">
    <location>
        <begin position="12"/>
        <end position="34"/>
    </location>
</feature>
<keyword evidence="7" id="KW-1185">Reference proteome</keyword>
<dbReference type="AlphaFoldDB" id="A0A370L9E6"/>
<dbReference type="InterPro" id="IPR003594">
    <property type="entry name" value="HATPase_dom"/>
</dbReference>
<dbReference type="EMBL" id="QQTP01000002">
    <property type="protein sequence ID" value="RDJ27942.1"/>
    <property type="molecule type" value="Genomic_DNA"/>
</dbReference>
<keyword evidence="6" id="KW-0808">Transferase</keyword>
<dbReference type="SUPFAM" id="SSF47384">
    <property type="entry name" value="Homodimeric domain of signal transducing histidine kinase"/>
    <property type="match status" value="1"/>
</dbReference>
<dbReference type="InterPro" id="IPR003661">
    <property type="entry name" value="HisK_dim/P_dom"/>
</dbReference>
<dbReference type="Pfam" id="PF19443">
    <property type="entry name" value="DAHL"/>
    <property type="match status" value="1"/>
</dbReference>
<dbReference type="PANTHER" id="PTHR43065">
    <property type="entry name" value="SENSOR HISTIDINE KINASE"/>
    <property type="match status" value="1"/>
</dbReference>
<evidence type="ECO:0000313" key="7">
    <source>
        <dbReference type="Proteomes" id="UP000255207"/>
    </source>
</evidence>
<dbReference type="EC" id="2.7.13.3" evidence="2"/>
<dbReference type="Gene3D" id="3.30.565.10">
    <property type="entry name" value="Histidine kinase-like ATPase, C-terminal domain"/>
    <property type="match status" value="1"/>
</dbReference>
<dbReference type="InterPro" id="IPR004358">
    <property type="entry name" value="Sig_transdc_His_kin-like_C"/>
</dbReference>
<name>A0A370L9E6_9HYPH</name>
<keyword evidence="4" id="KW-0472">Membrane</keyword>
<dbReference type="PANTHER" id="PTHR43065:SF42">
    <property type="entry name" value="TWO-COMPONENT SENSOR PPRA"/>
    <property type="match status" value="1"/>
</dbReference>
<evidence type="ECO:0000256" key="1">
    <source>
        <dbReference type="ARBA" id="ARBA00000085"/>
    </source>
</evidence>
<sequence length="836" mass="90784">MANRSWYRPSKVVAEPMVIVITAMLAIALAFVAVSRDFGRTTHEAMMTTLRAIDASHALLQRDVLRARAGLLSSYDPLVASIVALRQATTGLETLIGEAGLESEGDLEKPLRSLKAGIDADEKLIEQFKTTNALFQNSIGVFGQTLTALHASPDDGVRSAISRVGDLGNLMMRFATATDRALEVAIRRDIAQLAVADAASSAPGLRTLLVHAELVLEFLPAVDAKILAIHASDTLTHAKRLQERYLEMFGDAASRAVWSRLVLGATAIALWLCILLVIFRLRNQTHYLKRRLRLDNAIAAVKNSINGAPLPEFPERMEEALAALARQFEVESSQLAIILAEQAEIMEAYRSHGGSEDDDALILEFASSLHRSGVARMGGRPRFDEGRLAERIRGRRTACAIAGVRLSGGRVGVLLVKFDASRPRPCAFATALMQTAVPTLVDLVESNHARREKKVLEQRLEQAQRLEAVGTLAGGIAHEFNNVLGSILGYSEMALQVLRRPSPSRRYVEKILASGERAKRIVDQILTLSRKRERTSKPFDMVEAITDIQPILQVTLADKVSLQTTLPNQAATIEGSPIELQQILLNLCKNAVEASARGQVVEIGVRRVRFNGRTILSHGEISWGAFICLSVRDHGIGMQEATLPHIFEPFFTTKSQSGGTGLGLAAVHGLVSGLGGRTNVRSSPGAGTTFEVFLPASDKVPLPIRNFYNERSTPTGQGQRVAILEGDTFLLRMYEDKVAALGYEPIGCSSLDEILLTAISSEGKPDVAILDVASLADRHSVAEVGAALRDVPQIFVADRERCRDLNGRPHAEASVLGKPINSRALAQALFDCLHPM</sequence>
<dbReference type="InterPro" id="IPR036890">
    <property type="entry name" value="HATPase_C_sf"/>
</dbReference>
<evidence type="ECO:0000256" key="2">
    <source>
        <dbReference type="ARBA" id="ARBA00012438"/>
    </source>
</evidence>
<protein>
    <recommendedName>
        <fullName evidence="2">histidine kinase</fullName>
        <ecNumber evidence="2">2.7.13.3</ecNumber>
    </recommendedName>
</protein>
<keyword evidence="3" id="KW-0597">Phosphoprotein</keyword>
<dbReference type="Proteomes" id="UP000255207">
    <property type="component" value="Unassembled WGS sequence"/>
</dbReference>
<dbReference type="SMART" id="SM00387">
    <property type="entry name" value="HATPase_c"/>
    <property type="match status" value="1"/>
</dbReference>
<dbReference type="PRINTS" id="PR00344">
    <property type="entry name" value="BCTRLSENSOR"/>
</dbReference>
<dbReference type="InterPro" id="IPR005467">
    <property type="entry name" value="His_kinase_dom"/>
</dbReference>
<organism evidence="6 7">
    <name type="scientific">Bosea caraganae</name>
    <dbReference type="NCBI Taxonomy" id="2763117"/>
    <lineage>
        <taxon>Bacteria</taxon>
        <taxon>Pseudomonadati</taxon>
        <taxon>Pseudomonadota</taxon>
        <taxon>Alphaproteobacteria</taxon>
        <taxon>Hyphomicrobiales</taxon>
        <taxon>Boseaceae</taxon>
        <taxon>Bosea</taxon>
    </lineage>
</organism>
<dbReference type="InterPro" id="IPR036097">
    <property type="entry name" value="HisK_dim/P_sf"/>
</dbReference>
<evidence type="ECO:0000256" key="3">
    <source>
        <dbReference type="ARBA" id="ARBA00022553"/>
    </source>
</evidence>
<dbReference type="GO" id="GO:0000155">
    <property type="term" value="F:phosphorelay sensor kinase activity"/>
    <property type="evidence" value="ECO:0007669"/>
    <property type="project" value="InterPro"/>
</dbReference>
<keyword evidence="4" id="KW-1133">Transmembrane helix</keyword>
<comment type="caution">
    <text evidence="6">The sequence shown here is derived from an EMBL/GenBank/DDBJ whole genome shotgun (WGS) entry which is preliminary data.</text>
</comment>
<dbReference type="PROSITE" id="PS50109">
    <property type="entry name" value="HIS_KIN"/>
    <property type="match status" value="1"/>
</dbReference>
<dbReference type="SUPFAM" id="SSF55874">
    <property type="entry name" value="ATPase domain of HSP90 chaperone/DNA topoisomerase II/histidine kinase"/>
    <property type="match status" value="1"/>
</dbReference>
<keyword evidence="6" id="KW-0418">Kinase</keyword>
<dbReference type="SMART" id="SM00388">
    <property type="entry name" value="HisKA"/>
    <property type="match status" value="1"/>
</dbReference>
<dbReference type="Gene3D" id="3.40.50.2300">
    <property type="match status" value="1"/>
</dbReference>
<dbReference type="Gene3D" id="1.10.287.130">
    <property type="match status" value="1"/>
</dbReference>
<reference evidence="7" key="1">
    <citation type="submission" date="2018-07" db="EMBL/GenBank/DDBJ databases">
        <authorList>
            <person name="Safronova V.I."/>
            <person name="Chirak E.R."/>
            <person name="Sazanova A.L."/>
        </authorList>
    </citation>
    <scope>NUCLEOTIDE SEQUENCE [LARGE SCALE GENOMIC DNA]</scope>
    <source>
        <strain evidence="7">RCAM04685</strain>
    </source>
</reference>
<dbReference type="CDD" id="cd00082">
    <property type="entry name" value="HisKA"/>
    <property type="match status" value="1"/>
</dbReference>
<gene>
    <name evidence="6" type="ORF">DWE98_04875</name>
</gene>